<dbReference type="SUPFAM" id="SSF51735">
    <property type="entry name" value="NAD(P)-binding Rossmann-fold domains"/>
    <property type="match status" value="1"/>
</dbReference>
<evidence type="ECO:0000313" key="8">
    <source>
        <dbReference type="Proteomes" id="UP000576209"/>
    </source>
</evidence>
<protein>
    <submittedName>
        <fullName evidence="7">D-3-phosphoglycerate dehydrogenase</fullName>
        <ecNumber evidence="7">1.1.1.95</ecNumber>
    </submittedName>
</protein>
<dbReference type="InterPro" id="IPR006139">
    <property type="entry name" value="D-isomer_2_OHA_DH_cat_dom"/>
</dbReference>
<dbReference type="RefSeq" id="WP_183496471.1">
    <property type="nucleotide sequence ID" value="NZ_JACIFF010000007.1"/>
</dbReference>
<dbReference type="GO" id="GO:0047545">
    <property type="term" value="F:(S)-2-hydroxyglutarate dehydrogenase activity"/>
    <property type="evidence" value="ECO:0007669"/>
    <property type="project" value="UniProtKB-ARBA"/>
</dbReference>
<dbReference type="PANTHER" id="PTHR42789">
    <property type="entry name" value="D-ISOMER SPECIFIC 2-HYDROXYACID DEHYDROGENASE FAMILY PROTEIN (AFU_ORTHOLOGUE AFUA_6G10090)"/>
    <property type="match status" value="1"/>
</dbReference>
<evidence type="ECO:0000256" key="2">
    <source>
        <dbReference type="ARBA" id="ARBA00023002"/>
    </source>
</evidence>
<keyword evidence="3" id="KW-0520">NAD</keyword>
<evidence type="ECO:0000256" key="3">
    <source>
        <dbReference type="ARBA" id="ARBA00023027"/>
    </source>
</evidence>
<dbReference type="InterPro" id="IPR050857">
    <property type="entry name" value="D-2-hydroxyacid_DH"/>
</dbReference>
<evidence type="ECO:0000259" key="6">
    <source>
        <dbReference type="Pfam" id="PF02826"/>
    </source>
</evidence>
<dbReference type="Pfam" id="PF00389">
    <property type="entry name" value="2-Hacid_dh"/>
    <property type="match status" value="1"/>
</dbReference>
<dbReference type="Gene3D" id="3.40.50.720">
    <property type="entry name" value="NAD(P)-binding Rossmann-like Domain"/>
    <property type="match status" value="2"/>
</dbReference>
<proteinExistence type="inferred from homology"/>
<dbReference type="GO" id="GO:0051287">
    <property type="term" value="F:NAD binding"/>
    <property type="evidence" value="ECO:0007669"/>
    <property type="project" value="InterPro"/>
</dbReference>
<dbReference type="GO" id="GO:0004617">
    <property type="term" value="F:phosphoglycerate dehydrogenase activity"/>
    <property type="evidence" value="ECO:0007669"/>
    <property type="project" value="UniProtKB-EC"/>
</dbReference>
<feature type="domain" description="D-isomer specific 2-hydroxyacid dehydrogenase catalytic" evidence="5">
    <location>
        <begin position="42"/>
        <end position="307"/>
    </location>
</feature>
<evidence type="ECO:0000256" key="4">
    <source>
        <dbReference type="RuleBase" id="RU003719"/>
    </source>
</evidence>
<dbReference type="SUPFAM" id="SSF52283">
    <property type="entry name" value="Formate/glycerate dehydrogenase catalytic domain-like"/>
    <property type="match status" value="1"/>
</dbReference>
<dbReference type="FunFam" id="3.40.50.720:FF:000041">
    <property type="entry name" value="D-3-phosphoglycerate dehydrogenase"/>
    <property type="match status" value="1"/>
</dbReference>
<evidence type="ECO:0000313" key="7">
    <source>
        <dbReference type="EMBL" id="MBB4080237.1"/>
    </source>
</evidence>
<dbReference type="Pfam" id="PF02826">
    <property type="entry name" value="2-Hacid_dh_C"/>
    <property type="match status" value="1"/>
</dbReference>
<dbReference type="Proteomes" id="UP000576209">
    <property type="component" value="Unassembled WGS sequence"/>
</dbReference>
<evidence type="ECO:0000256" key="1">
    <source>
        <dbReference type="ARBA" id="ARBA00005854"/>
    </source>
</evidence>
<keyword evidence="2 4" id="KW-0560">Oxidoreductase</keyword>
<sequence length="310" mass="33831">MNDLKLAVTSPSFSTHPVLQKEILKSFPGAKLNLDGTRFVGQELIDYIQDAEALVIGLEQMDACTIDACRDLKIIAKYGVGLNNIDLDHCKRKGIKIGWTGGVNRRSVSEMVLGFMLSLGRNLYVTSNLLKQGKWRKNGGFQLTGKTIGIIGCGYIGKDLVELLKPFKCTILVNDILDLGDFCEMQGVRQVSLDKLYAEADFVTVHTPLTPETSNLLDAEAFSRMKQGAIVINTARGGIVHQKDLIAALESGQLGGAALDTYIEEPPENPNLLQVPNLMNTPHIGGNAIEAVEAMGMSAITHLRKFYGRE</sequence>
<accession>A0A840EA27</accession>
<dbReference type="EMBL" id="JACIFF010000007">
    <property type="protein sequence ID" value="MBB4080237.1"/>
    <property type="molecule type" value="Genomic_DNA"/>
</dbReference>
<comment type="similarity">
    <text evidence="1 4">Belongs to the D-isomer specific 2-hydroxyacid dehydrogenase family.</text>
</comment>
<evidence type="ECO:0000259" key="5">
    <source>
        <dbReference type="Pfam" id="PF00389"/>
    </source>
</evidence>
<dbReference type="PROSITE" id="PS00670">
    <property type="entry name" value="D_2_HYDROXYACID_DH_2"/>
    <property type="match status" value="1"/>
</dbReference>
<dbReference type="CDD" id="cd12172">
    <property type="entry name" value="PGDH_like_2"/>
    <property type="match status" value="1"/>
</dbReference>
<feature type="domain" description="D-isomer specific 2-hydroxyacid dehydrogenase NAD-binding" evidence="6">
    <location>
        <begin position="113"/>
        <end position="285"/>
    </location>
</feature>
<dbReference type="InterPro" id="IPR036291">
    <property type="entry name" value="NAD(P)-bd_dom_sf"/>
</dbReference>
<dbReference type="AlphaFoldDB" id="A0A840EA27"/>
<organism evidence="7 8">
    <name type="scientific">Neolewinella aquimaris</name>
    <dbReference type="NCBI Taxonomy" id="1835722"/>
    <lineage>
        <taxon>Bacteria</taxon>
        <taxon>Pseudomonadati</taxon>
        <taxon>Bacteroidota</taxon>
        <taxon>Saprospiria</taxon>
        <taxon>Saprospirales</taxon>
        <taxon>Lewinellaceae</taxon>
        <taxon>Neolewinella</taxon>
    </lineage>
</organism>
<dbReference type="GO" id="GO:0006564">
    <property type="term" value="P:L-serine biosynthetic process"/>
    <property type="evidence" value="ECO:0007669"/>
    <property type="project" value="UniProtKB-ARBA"/>
</dbReference>
<name>A0A840EA27_9BACT</name>
<dbReference type="EC" id="1.1.1.95" evidence="7"/>
<dbReference type="PANTHER" id="PTHR42789:SF1">
    <property type="entry name" value="D-ISOMER SPECIFIC 2-HYDROXYACID DEHYDROGENASE FAMILY PROTEIN (AFU_ORTHOLOGUE AFUA_6G10090)"/>
    <property type="match status" value="1"/>
</dbReference>
<gene>
    <name evidence="7" type="ORF">GGR28_002867</name>
</gene>
<keyword evidence="8" id="KW-1185">Reference proteome</keyword>
<reference evidence="7 8" key="1">
    <citation type="submission" date="2020-08" db="EMBL/GenBank/DDBJ databases">
        <title>Genomic Encyclopedia of Type Strains, Phase IV (KMG-IV): sequencing the most valuable type-strain genomes for metagenomic binning, comparative biology and taxonomic classification.</title>
        <authorList>
            <person name="Goeker M."/>
        </authorList>
    </citation>
    <scope>NUCLEOTIDE SEQUENCE [LARGE SCALE GENOMIC DNA]</scope>
    <source>
        <strain evidence="7 8">DSM 105137</strain>
    </source>
</reference>
<dbReference type="InterPro" id="IPR006140">
    <property type="entry name" value="D-isomer_DH_NAD-bd"/>
</dbReference>
<comment type="caution">
    <text evidence="7">The sequence shown here is derived from an EMBL/GenBank/DDBJ whole genome shotgun (WGS) entry which is preliminary data.</text>
</comment>
<dbReference type="InterPro" id="IPR029753">
    <property type="entry name" value="D-isomer_DH_CS"/>
</dbReference>